<dbReference type="AlphaFoldDB" id="A0A420I1K2"/>
<sequence>MRERRSLLVLIFPPPNIQKQNSSVSMNMKNYLNEQATLFQTRLREAEVILGRFYDTIETITDPQFRAATEVAVSGLKDQLNAILWGQGSEKTPKTPLNTPPTTTNTRPKVPTTHPAAQLSYVSAPNNLKAVPKQSQAKEIANPVVPMPPPAQESWTEVVRRNKPKATTNRTQQNTTEKLVTKPTQPAEIPKQAAPKPDDRLFLRLGKNYSWRRMSPHYVKLSLA</sequence>
<feature type="region of interest" description="Disordered" evidence="1">
    <location>
        <begin position="86"/>
        <end position="112"/>
    </location>
</feature>
<reference evidence="2 3" key="1">
    <citation type="journal article" date="2018" name="BMC Genomics">
        <title>Comparative genome analyses reveal sequence features reflecting distinct modes of host-adaptation between dicot and monocot powdery mildew.</title>
        <authorList>
            <person name="Wu Y."/>
            <person name="Ma X."/>
            <person name="Pan Z."/>
            <person name="Kale S.D."/>
            <person name="Song Y."/>
            <person name="King H."/>
            <person name="Zhang Q."/>
            <person name="Presley C."/>
            <person name="Deng X."/>
            <person name="Wei C.I."/>
            <person name="Xiao S."/>
        </authorList>
    </citation>
    <scope>NUCLEOTIDE SEQUENCE [LARGE SCALE GENOMIC DNA]</scope>
    <source>
        <strain evidence="2">UCSC1</strain>
    </source>
</reference>
<dbReference type="OrthoDB" id="10626717at2759"/>
<evidence type="ECO:0000313" key="2">
    <source>
        <dbReference type="EMBL" id="RKF63589.1"/>
    </source>
</evidence>
<comment type="caution">
    <text evidence="2">The sequence shown here is derived from an EMBL/GenBank/DDBJ whole genome shotgun (WGS) entry which is preliminary data.</text>
</comment>
<gene>
    <name evidence="2" type="ORF">GcC1_138031</name>
</gene>
<evidence type="ECO:0000256" key="1">
    <source>
        <dbReference type="SAM" id="MobiDB-lite"/>
    </source>
</evidence>
<organism evidence="2 3">
    <name type="scientific">Golovinomyces cichoracearum</name>
    <dbReference type="NCBI Taxonomy" id="62708"/>
    <lineage>
        <taxon>Eukaryota</taxon>
        <taxon>Fungi</taxon>
        <taxon>Dikarya</taxon>
        <taxon>Ascomycota</taxon>
        <taxon>Pezizomycotina</taxon>
        <taxon>Leotiomycetes</taxon>
        <taxon>Erysiphales</taxon>
        <taxon>Erysiphaceae</taxon>
        <taxon>Golovinomyces</taxon>
    </lineage>
</organism>
<protein>
    <submittedName>
        <fullName evidence="2">Putative eka-like protein</fullName>
    </submittedName>
</protein>
<name>A0A420I1K2_9PEZI</name>
<evidence type="ECO:0000313" key="3">
    <source>
        <dbReference type="Proteomes" id="UP000285405"/>
    </source>
</evidence>
<feature type="compositionally biased region" description="Low complexity" evidence="1">
    <location>
        <begin position="94"/>
        <end position="112"/>
    </location>
</feature>
<dbReference type="EMBL" id="MCBR01013826">
    <property type="protein sequence ID" value="RKF63589.1"/>
    <property type="molecule type" value="Genomic_DNA"/>
</dbReference>
<accession>A0A420I1K2</accession>
<dbReference type="Proteomes" id="UP000285405">
    <property type="component" value="Unassembled WGS sequence"/>
</dbReference>
<feature type="compositionally biased region" description="Polar residues" evidence="1">
    <location>
        <begin position="165"/>
        <end position="184"/>
    </location>
</feature>
<feature type="region of interest" description="Disordered" evidence="1">
    <location>
        <begin position="163"/>
        <end position="198"/>
    </location>
</feature>
<proteinExistence type="predicted"/>